<dbReference type="InParanoid" id="A0A061DVP3"/>
<feature type="compositionally biased region" description="Low complexity" evidence="1">
    <location>
        <begin position="39"/>
        <end position="58"/>
    </location>
</feature>
<dbReference type="Pfam" id="PF05678">
    <property type="entry name" value="VQ"/>
    <property type="match status" value="1"/>
</dbReference>
<protein>
    <submittedName>
        <fullName evidence="3">VQ motif-containing protein, putative</fullName>
    </submittedName>
</protein>
<dbReference type="PANTHER" id="PTHR33179:SF66">
    <property type="entry name" value="VQ MOTIF-CONTAINING PROTEIN 22-LIKE"/>
    <property type="match status" value="1"/>
</dbReference>
<feature type="domain" description="VQ" evidence="2">
    <location>
        <begin position="79"/>
        <end position="104"/>
    </location>
</feature>
<feature type="compositionally biased region" description="Basic residues" evidence="1">
    <location>
        <begin position="67"/>
        <end position="76"/>
    </location>
</feature>
<gene>
    <name evidence="3" type="ORF">TCM_006014</name>
</gene>
<dbReference type="eggNOG" id="ENOG502S40B">
    <property type="taxonomic scope" value="Eukaryota"/>
</dbReference>
<dbReference type="InterPro" id="IPR008889">
    <property type="entry name" value="VQ"/>
</dbReference>
<dbReference type="Gramene" id="EOX96864">
    <property type="protein sequence ID" value="EOX96864"/>
    <property type="gene ID" value="TCM_006014"/>
</dbReference>
<dbReference type="EMBL" id="CM001880">
    <property type="protein sequence ID" value="EOX96864.1"/>
    <property type="molecule type" value="Genomic_DNA"/>
</dbReference>
<dbReference type="PANTHER" id="PTHR33179">
    <property type="entry name" value="VQ MOTIF-CONTAINING PROTEIN"/>
    <property type="match status" value="1"/>
</dbReference>
<feature type="region of interest" description="Disordered" evidence="1">
    <location>
        <begin position="38"/>
        <end position="80"/>
    </location>
</feature>
<dbReference type="HOGENOM" id="CLU_077000_1_0_1"/>
<dbReference type="InterPro" id="IPR039609">
    <property type="entry name" value="VQ_15/22"/>
</dbReference>
<accession>A0A061DVP3</accession>
<evidence type="ECO:0000313" key="4">
    <source>
        <dbReference type="Proteomes" id="UP000026915"/>
    </source>
</evidence>
<organism evidence="3 4">
    <name type="scientific">Theobroma cacao</name>
    <name type="common">Cacao</name>
    <name type="synonym">Cocoa</name>
    <dbReference type="NCBI Taxonomy" id="3641"/>
    <lineage>
        <taxon>Eukaryota</taxon>
        <taxon>Viridiplantae</taxon>
        <taxon>Streptophyta</taxon>
        <taxon>Embryophyta</taxon>
        <taxon>Tracheophyta</taxon>
        <taxon>Spermatophyta</taxon>
        <taxon>Magnoliopsida</taxon>
        <taxon>eudicotyledons</taxon>
        <taxon>Gunneridae</taxon>
        <taxon>Pentapetalae</taxon>
        <taxon>rosids</taxon>
        <taxon>malvids</taxon>
        <taxon>Malvales</taxon>
        <taxon>Malvaceae</taxon>
        <taxon>Byttnerioideae</taxon>
        <taxon>Theobroma</taxon>
    </lineage>
</organism>
<evidence type="ECO:0000313" key="3">
    <source>
        <dbReference type="EMBL" id="EOX96864.1"/>
    </source>
</evidence>
<keyword evidence="4" id="KW-1185">Reference proteome</keyword>
<reference evidence="3 4" key="1">
    <citation type="journal article" date="2013" name="Genome Biol.">
        <title>The genome sequence of the most widely cultivated cacao type and its use to identify candidate genes regulating pod color.</title>
        <authorList>
            <person name="Motamayor J.C."/>
            <person name="Mockaitis K."/>
            <person name="Schmutz J."/>
            <person name="Haiminen N."/>
            <person name="Iii D.L."/>
            <person name="Cornejo O."/>
            <person name="Findley S.D."/>
            <person name="Zheng P."/>
            <person name="Utro F."/>
            <person name="Royaert S."/>
            <person name="Saski C."/>
            <person name="Jenkins J."/>
            <person name="Podicheti R."/>
            <person name="Zhao M."/>
            <person name="Scheffler B.E."/>
            <person name="Stack J.C."/>
            <person name="Feltus F.A."/>
            <person name="Mustiga G.M."/>
            <person name="Amores F."/>
            <person name="Phillips W."/>
            <person name="Marelli J.P."/>
            <person name="May G.D."/>
            <person name="Shapiro H."/>
            <person name="Ma J."/>
            <person name="Bustamante C.D."/>
            <person name="Schnell R.J."/>
            <person name="Main D."/>
            <person name="Gilbert D."/>
            <person name="Parida L."/>
            <person name="Kuhn D.N."/>
        </authorList>
    </citation>
    <scope>NUCLEOTIDE SEQUENCE [LARGE SCALE GENOMIC DNA]</scope>
    <source>
        <strain evidence="4">cv. Matina 1-6</strain>
    </source>
</reference>
<proteinExistence type="predicted"/>
<sequence length="219" mass="23791">MSSTTAATSNEWMQFYEQTADELSASSLAFSDATAVATSGSSESNLSPSSLHSASDQLTPMGSSSKPIRRRSRASKKTPTTLLNANTSNFRALVQQFTGCPSAPLSQGSRRGPINLNFAVGSERNQRGIATSIMSASGNDYNYYQQSHQEQLRQQLYQEQQQAVSFDNVQHDAFFPSSSSRANADQIPDGFDLDNISLQALTRDVPYSSGNANDSNYFL</sequence>
<dbReference type="AlphaFoldDB" id="A0A061DVP3"/>
<evidence type="ECO:0000256" key="1">
    <source>
        <dbReference type="SAM" id="MobiDB-lite"/>
    </source>
</evidence>
<dbReference type="OMA" id="QQFTGCA"/>
<dbReference type="Proteomes" id="UP000026915">
    <property type="component" value="Chromosome 2"/>
</dbReference>
<dbReference type="STRING" id="3641.A0A061DVP3"/>
<name>A0A061DVP3_THECC</name>
<evidence type="ECO:0000259" key="2">
    <source>
        <dbReference type="Pfam" id="PF05678"/>
    </source>
</evidence>